<reference evidence="2" key="1">
    <citation type="submission" date="2025-08" db="UniProtKB">
        <authorList>
            <consortium name="Ensembl"/>
        </authorList>
    </citation>
    <scope>IDENTIFICATION</scope>
</reference>
<dbReference type="Bgee" id="ENSNBRG00000020306">
    <property type="expression patterns" value="Expressed in brain"/>
</dbReference>
<proteinExistence type="predicted"/>
<dbReference type="OMA" id="FLYRMNT"/>
<dbReference type="Ensembl" id="ENSNBRT00000027283.1">
    <property type="protein sequence ID" value="ENSNBRP00000026582.1"/>
    <property type="gene ID" value="ENSNBRG00000020306.1"/>
</dbReference>
<evidence type="ECO:0000313" key="3">
    <source>
        <dbReference type="Proteomes" id="UP000261580"/>
    </source>
</evidence>
<name>A0A3Q4I811_NEOBR</name>
<reference evidence="2" key="2">
    <citation type="submission" date="2025-09" db="UniProtKB">
        <authorList>
            <consortium name="Ensembl"/>
        </authorList>
    </citation>
    <scope>IDENTIFICATION</scope>
</reference>
<keyword evidence="1" id="KW-0472">Membrane</keyword>
<evidence type="ECO:0000256" key="1">
    <source>
        <dbReference type="SAM" id="Phobius"/>
    </source>
</evidence>
<keyword evidence="3" id="KW-1185">Reference proteome</keyword>
<dbReference type="GeneTree" id="ENSGT00940000175509"/>
<protein>
    <submittedName>
        <fullName evidence="2">Uncharacterized protein</fullName>
    </submittedName>
</protein>
<dbReference type="AlphaFoldDB" id="A0A3Q4I811"/>
<sequence length="80" mass="9243">MCVRVERLHKLPGLQFKCAPATVKITELTTRRFLSWFGPSISIFTVAFSVERKDPKFLYRMNTTLTCPAHKKTRQINTGK</sequence>
<dbReference type="Proteomes" id="UP000261580">
    <property type="component" value="Unassembled WGS sequence"/>
</dbReference>
<accession>A0A3Q4I811</accession>
<evidence type="ECO:0000313" key="2">
    <source>
        <dbReference type="Ensembl" id="ENSNBRP00000026582.1"/>
    </source>
</evidence>
<feature type="transmembrane region" description="Helical" evidence="1">
    <location>
        <begin position="33"/>
        <end position="50"/>
    </location>
</feature>
<keyword evidence="1" id="KW-0812">Transmembrane</keyword>
<keyword evidence="1" id="KW-1133">Transmembrane helix</keyword>
<organism evidence="2 3">
    <name type="scientific">Neolamprologus brichardi</name>
    <name type="common">Fairy cichlid</name>
    <name type="synonym">Lamprologus brichardi</name>
    <dbReference type="NCBI Taxonomy" id="32507"/>
    <lineage>
        <taxon>Eukaryota</taxon>
        <taxon>Metazoa</taxon>
        <taxon>Chordata</taxon>
        <taxon>Craniata</taxon>
        <taxon>Vertebrata</taxon>
        <taxon>Euteleostomi</taxon>
        <taxon>Actinopterygii</taxon>
        <taxon>Neopterygii</taxon>
        <taxon>Teleostei</taxon>
        <taxon>Neoteleostei</taxon>
        <taxon>Acanthomorphata</taxon>
        <taxon>Ovalentaria</taxon>
        <taxon>Cichlomorphae</taxon>
        <taxon>Cichliformes</taxon>
        <taxon>Cichlidae</taxon>
        <taxon>African cichlids</taxon>
        <taxon>Pseudocrenilabrinae</taxon>
        <taxon>Lamprologini</taxon>
        <taxon>Neolamprologus</taxon>
    </lineage>
</organism>